<proteinExistence type="predicted"/>
<gene>
    <name evidence="1" type="ORF">JIN78_17075</name>
</gene>
<sequence length="103" mass="11344">KEQPAEPKTPERTELAPAPQMAFLFLTRGDLHQPDGWRSYLATAGERATIYNNARAEEAIAPHSPLFGRQIREAVTDTAWGDLSLVRATLALLQEALAEESNS</sequence>
<dbReference type="AlphaFoldDB" id="A0A934RVJ6"/>
<name>A0A934RVJ6_9BACT</name>
<protein>
    <submittedName>
        <fullName evidence="1">Uncharacterized protein</fullName>
    </submittedName>
</protein>
<dbReference type="InterPro" id="IPR044174">
    <property type="entry name" value="BC10-like"/>
</dbReference>
<dbReference type="RefSeq" id="WP_200393207.1">
    <property type="nucleotide sequence ID" value="NZ_JAENIO010000187.1"/>
</dbReference>
<dbReference type="PANTHER" id="PTHR31042">
    <property type="entry name" value="CORE-2/I-BRANCHING BETA-1,6-N-ACETYLGLUCOSAMINYLTRANSFERASE FAMILY PROTEIN-RELATED"/>
    <property type="match status" value="1"/>
</dbReference>
<evidence type="ECO:0000313" key="2">
    <source>
        <dbReference type="Proteomes" id="UP000604083"/>
    </source>
</evidence>
<feature type="non-terminal residue" evidence="1">
    <location>
        <position position="1"/>
    </location>
</feature>
<comment type="caution">
    <text evidence="1">The sequence shown here is derived from an EMBL/GenBank/DDBJ whole genome shotgun (WGS) entry which is preliminary data.</text>
</comment>
<reference evidence="1" key="1">
    <citation type="submission" date="2021-01" db="EMBL/GenBank/DDBJ databases">
        <title>Modified the classification status of verrucomicrobia.</title>
        <authorList>
            <person name="Feng X."/>
        </authorList>
    </citation>
    <scope>NUCLEOTIDE SEQUENCE</scope>
    <source>
        <strain evidence="1">KCTC 12986</strain>
    </source>
</reference>
<organism evidence="1 2">
    <name type="scientific">Roseibacillus ishigakijimensis</name>
    <dbReference type="NCBI Taxonomy" id="454146"/>
    <lineage>
        <taxon>Bacteria</taxon>
        <taxon>Pseudomonadati</taxon>
        <taxon>Verrucomicrobiota</taxon>
        <taxon>Verrucomicrobiia</taxon>
        <taxon>Verrucomicrobiales</taxon>
        <taxon>Verrucomicrobiaceae</taxon>
        <taxon>Roseibacillus</taxon>
    </lineage>
</organism>
<feature type="non-terminal residue" evidence="1">
    <location>
        <position position="103"/>
    </location>
</feature>
<accession>A0A934RVJ6</accession>
<dbReference type="PANTHER" id="PTHR31042:SF8">
    <property type="entry name" value="CORE-2_I-BRANCHING BETA-1,6-N-ACETYLGLUCOSAMINYLTRANSFERASE FAMILY PROTEIN"/>
    <property type="match status" value="1"/>
</dbReference>
<dbReference type="Proteomes" id="UP000604083">
    <property type="component" value="Unassembled WGS sequence"/>
</dbReference>
<dbReference type="GO" id="GO:0016757">
    <property type="term" value="F:glycosyltransferase activity"/>
    <property type="evidence" value="ECO:0007669"/>
    <property type="project" value="InterPro"/>
</dbReference>
<evidence type="ECO:0000313" key="1">
    <source>
        <dbReference type="EMBL" id="MBK1835779.1"/>
    </source>
</evidence>
<dbReference type="EMBL" id="JAENIO010000187">
    <property type="protein sequence ID" value="MBK1835779.1"/>
    <property type="molecule type" value="Genomic_DNA"/>
</dbReference>
<keyword evidence="2" id="KW-1185">Reference proteome</keyword>